<feature type="region of interest" description="Disordered" evidence="1">
    <location>
        <begin position="1"/>
        <end position="20"/>
    </location>
</feature>
<dbReference type="Ensembl" id="ENSJHYT00000027190.1">
    <property type="protein sequence ID" value="ENSJHYP00000022547.1"/>
    <property type="gene ID" value="ENSJHYG00000017004.1"/>
</dbReference>
<name>A0A8C5JQ07_JUNHY</name>
<evidence type="ECO:0000313" key="3">
    <source>
        <dbReference type="Proteomes" id="UP000694408"/>
    </source>
</evidence>
<sequence length="187" mass="19226">LTCSSSFSATGQSDPSATGGLGVTSHSCSGPCRASSSPAPWAGSCGGTPGGSVGSATGLGEQELWIQPCPDQGLWIQPCSEQELWIQPCPKQICRSSPAQIRVCGSSPAQSTSVDPALLRADLWIQPCPDQGLWIQPCPEQICGSSPAQIRVCGSSPCRGAFCTTQAPSPKPLHSESSKCRAAQSPL</sequence>
<feature type="region of interest" description="Disordered" evidence="1">
    <location>
        <begin position="166"/>
        <end position="187"/>
    </location>
</feature>
<organism evidence="2 3">
    <name type="scientific">Junco hyemalis</name>
    <name type="common">Dark-eyed junco</name>
    <dbReference type="NCBI Taxonomy" id="40217"/>
    <lineage>
        <taxon>Eukaryota</taxon>
        <taxon>Metazoa</taxon>
        <taxon>Chordata</taxon>
        <taxon>Craniata</taxon>
        <taxon>Vertebrata</taxon>
        <taxon>Euteleostomi</taxon>
        <taxon>Archelosauria</taxon>
        <taxon>Archosauria</taxon>
        <taxon>Dinosauria</taxon>
        <taxon>Saurischia</taxon>
        <taxon>Theropoda</taxon>
        <taxon>Coelurosauria</taxon>
        <taxon>Aves</taxon>
        <taxon>Neognathae</taxon>
        <taxon>Neoaves</taxon>
        <taxon>Telluraves</taxon>
        <taxon>Australaves</taxon>
        <taxon>Passeriformes</taxon>
        <taxon>Passerellidae</taxon>
        <taxon>Junco</taxon>
    </lineage>
</organism>
<reference evidence="2" key="2">
    <citation type="submission" date="2025-09" db="UniProtKB">
        <authorList>
            <consortium name="Ensembl"/>
        </authorList>
    </citation>
    <scope>IDENTIFICATION</scope>
</reference>
<reference evidence="2" key="1">
    <citation type="submission" date="2025-08" db="UniProtKB">
        <authorList>
            <consortium name="Ensembl"/>
        </authorList>
    </citation>
    <scope>IDENTIFICATION</scope>
</reference>
<dbReference type="AlphaFoldDB" id="A0A8C5JQ07"/>
<feature type="compositionally biased region" description="Polar residues" evidence="1">
    <location>
        <begin position="1"/>
        <end position="16"/>
    </location>
</feature>
<accession>A0A8C5JQ07</accession>
<proteinExistence type="predicted"/>
<dbReference type="Proteomes" id="UP000694408">
    <property type="component" value="Unplaced"/>
</dbReference>
<evidence type="ECO:0000256" key="1">
    <source>
        <dbReference type="SAM" id="MobiDB-lite"/>
    </source>
</evidence>
<keyword evidence="3" id="KW-1185">Reference proteome</keyword>
<evidence type="ECO:0000313" key="2">
    <source>
        <dbReference type="Ensembl" id="ENSJHYP00000022547.1"/>
    </source>
</evidence>
<protein>
    <submittedName>
        <fullName evidence="2">Uncharacterized protein</fullName>
    </submittedName>
</protein>